<sequence length="126" mass="13857">MRPEAENLLAQAREDLITAKVLLDAGRYYATAFFAQQAAEKALKALALERLRTFPRSHDLIALAETLGAPEGVVEAARLLTPDYTVSRYPDAAGTLPARLYGKNQAQARWDAAQEVLRWVETSLGT</sequence>
<organism evidence="2 3">
    <name type="scientific">Thermus thermophilus JL-18</name>
    <dbReference type="NCBI Taxonomy" id="798128"/>
    <lineage>
        <taxon>Bacteria</taxon>
        <taxon>Thermotogati</taxon>
        <taxon>Deinococcota</taxon>
        <taxon>Deinococci</taxon>
        <taxon>Thermales</taxon>
        <taxon>Thermaceae</taxon>
        <taxon>Thermus</taxon>
    </lineage>
</organism>
<dbReference type="Pfam" id="PF05168">
    <property type="entry name" value="HEPN"/>
    <property type="match status" value="1"/>
</dbReference>
<proteinExistence type="predicted"/>
<evidence type="ECO:0000313" key="3">
    <source>
        <dbReference type="Proteomes" id="UP000007388"/>
    </source>
</evidence>
<dbReference type="Gene3D" id="1.20.120.330">
    <property type="entry name" value="Nucleotidyltransferases domain 2"/>
    <property type="match status" value="1"/>
</dbReference>
<geneLocation type="plasmid" evidence="2 3">
    <name>pTTJL1801</name>
</geneLocation>
<dbReference type="HOGENOM" id="CLU_123170_2_2_0"/>
<dbReference type="Proteomes" id="UP000007388">
    <property type="component" value="Plasmid pTTJL1801"/>
</dbReference>
<dbReference type="KEGG" id="ttl:TtJL18_2202"/>
<protein>
    <recommendedName>
        <fullName evidence="1">HEPN domain-containing protein</fullName>
    </recommendedName>
</protein>
<dbReference type="PROSITE" id="PS50910">
    <property type="entry name" value="HEPN"/>
    <property type="match status" value="1"/>
</dbReference>
<evidence type="ECO:0000259" key="1">
    <source>
        <dbReference type="PROSITE" id="PS50910"/>
    </source>
</evidence>
<dbReference type="SMART" id="SM00748">
    <property type="entry name" value="HEPN"/>
    <property type="match status" value="1"/>
</dbReference>
<keyword evidence="2" id="KW-0614">Plasmid</keyword>
<dbReference type="SUPFAM" id="SSF81593">
    <property type="entry name" value="Nucleotidyltransferase substrate binding subunit/domain"/>
    <property type="match status" value="1"/>
</dbReference>
<feature type="domain" description="HEPN" evidence="1">
    <location>
        <begin position="9"/>
        <end position="116"/>
    </location>
</feature>
<dbReference type="AlphaFoldDB" id="H9ZUM7"/>
<name>H9ZUM7_THETH</name>
<dbReference type="EMBL" id="CP003253">
    <property type="protein sequence ID" value="AFH40037.1"/>
    <property type="molecule type" value="Genomic_DNA"/>
</dbReference>
<reference evidence="2 3" key="1">
    <citation type="journal article" date="2013" name="Genome Announc.">
        <title>Whole Genome Sequencing of Thermus oshimai JL-2 and Thermus thermophilus JL-18, Incomplete Denitrifiers from the United States Great Basin.</title>
        <authorList>
            <person name="Murugapiran S.K."/>
            <person name="Huntemann M."/>
            <person name="Wei C.L."/>
            <person name="Han J."/>
            <person name="Detter J.C."/>
            <person name="Han C.S."/>
            <person name="Erkkila T.H."/>
            <person name="Teshima H."/>
            <person name="Chen A."/>
            <person name="Kyrpides N."/>
            <person name="Mavrommatis K."/>
            <person name="Markowitz V."/>
            <person name="Szeto E."/>
            <person name="Ivanova N."/>
            <person name="Pagani I."/>
            <person name="Lam J."/>
            <person name="McDonald A.I."/>
            <person name="Dodsworth J.A."/>
            <person name="Pati A."/>
            <person name="Goodwin L."/>
            <person name="Peters L."/>
            <person name="Pitluck S."/>
            <person name="Woyke T."/>
            <person name="Hedlund B.P."/>
        </authorList>
    </citation>
    <scope>NUCLEOTIDE SEQUENCE [LARGE SCALE GENOMIC DNA]</scope>
    <source>
        <strain evidence="2 3">JL-18</strain>
        <plasmid evidence="2">pTTJL1801</plasmid>
    </source>
</reference>
<gene>
    <name evidence="2" type="ORF">TtJL18_2202</name>
</gene>
<evidence type="ECO:0000313" key="2">
    <source>
        <dbReference type="EMBL" id="AFH40037.1"/>
    </source>
</evidence>
<dbReference type="PATRIC" id="fig|798128.4.peg.2138"/>
<dbReference type="InterPro" id="IPR007842">
    <property type="entry name" value="HEPN_dom"/>
</dbReference>
<dbReference type="RefSeq" id="WP_014630513.1">
    <property type="nucleotide sequence ID" value="NC_017588.1"/>
</dbReference>
<accession>H9ZUM7</accession>